<keyword evidence="4 7" id="KW-0288">FMN</keyword>
<evidence type="ECO:0000256" key="5">
    <source>
        <dbReference type="ARBA" id="ARBA00023002"/>
    </source>
</evidence>
<dbReference type="InterPro" id="IPR000659">
    <property type="entry name" value="Pyridox_Oxase"/>
</dbReference>
<evidence type="ECO:0000313" key="13">
    <source>
        <dbReference type="Proteomes" id="UP000197065"/>
    </source>
</evidence>
<evidence type="ECO:0000256" key="4">
    <source>
        <dbReference type="ARBA" id="ARBA00022643"/>
    </source>
</evidence>
<feature type="binding site" evidence="7 8">
    <location>
        <begin position="190"/>
        <end position="192"/>
    </location>
    <ligand>
        <name>substrate</name>
    </ligand>
</feature>
<dbReference type="InterPro" id="IPR019740">
    <property type="entry name" value="Pyridox_Oxase_CS"/>
</dbReference>
<evidence type="ECO:0000259" key="11">
    <source>
        <dbReference type="Pfam" id="PF10590"/>
    </source>
</evidence>
<dbReference type="Proteomes" id="UP000197065">
    <property type="component" value="Unassembled WGS sequence"/>
</dbReference>
<dbReference type="PIRSF" id="PIRSF000190">
    <property type="entry name" value="Pyd_amn-ph_oxd"/>
    <property type="match status" value="1"/>
</dbReference>
<evidence type="ECO:0000313" key="12">
    <source>
        <dbReference type="EMBL" id="SNB60850.1"/>
    </source>
</evidence>
<dbReference type="PANTHER" id="PTHR10851:SF0">
    <property type="entry name" value="PYRIDOXINE-5'-PHOSPHATE OXIDASE"/>
    <property type="match status" value="1"/>
</dbReference>
<dbReference type="NCBIfam" id="TIGR00558">
    <property type="entry name" value="pdxH"/>
    <property type="match status" value="1"/>
</dbReference>
<evidence type="ECO:0000256" key="1">
    <source>
        <dbReference type="ARBA" id="ARBA00007301"/>
    </source>
</evidence>
<feature type="binding site" evidence="7 8">
    <location>
        <position position="123"/>
    </location>
    <ligand>
        <name>substrate</name>
    </ligand>
</feature>
<evidence type="ECO:0000256" key="8">
    <source>
        <dbReference type="PIRSR" id="PIRSR000190-1"/>
    </source>
</evidence>
<accession>A0A212QNQ8</accession>
<feature type="binding site" evidence="7 8">
    <location>
        <position position="131"/>
    </location>
    <ligand>
        <name>substrate</name>
    </ligand>
</feature>
<evidence type="ECO:0000256" key="9">
    <source>
        <dbReference type="PIRSR" id="PIRSR000190-2"/>
    </source>
</evidence>
<dbReference type="Gene3D" id="2.30.110.10">
    <property type="entry name" value="Electron Transport, Fmn-binding Protein, Chain A"/>
    <property type="match status" value="1"/>
</dbReference>
<dbReference type="InterPro" id="IPR012349">
    <property type="entry name" value="Split_barrel_FMN-bd"/>
</dbReference>
<feature type="domain" description="Pyridoxine 5'-phosphate oxidase dimerisation C-terminal" evidence="11">
    <location>
        <begin position="171"/>
        <end position="211"/>
    </location>
</feature>
<feature type="binding site" evidence="7 9">
    <location>
        <position position="194"/>
    </location>
    <ligand>
        <name>FMN</name>
        <dbReference type="ChEBI" id="CHEBI:58210"/>
    </ligand>
</feature>
<protein>
    <recommendedName>
        <fullName evidence="7">Pyridoxine/pyridoxamine 5'-phosphate oxidase</fullName>
        <ecNumber evidence="7">1.4.3.5</ecNumber>
    </recommendedName>
    <alternativeName>
        <fullName evidence="7">PNP/PMP oxidase</fullName>
        <shortName evidence="7">PNPOx</shortName>
    </alternativeName>
    <alternativeName>
        <fullName evidence="7">Pyridoxal 5'-phosphate synthase</fullName>
    </alternativeName>
</protein>
<feature type="binding site" evidence="7 9">
    <location>
        <begin position="61"/>
        <end position="66"/>
    </location>
    <ligand>
        <name>FMN</name>
        <dbReference type="ChEBI" id="CHEBI:58210"/>
    </ligand>
</feature>
<comment type="function">
    <text evidence="7">Catalyzes the oxidation of either pyridoxine 5'-phosphate (PNP) or pyridoxamine 5'-phosphate (PMP) into pyridoxal 5'-phosphate (PLP).</text>
</comment>
<dbReference type="EMBL" id="FYEH01000002">
    <property type="protein sequence ID" value="SNB60850.1"/>
    <property type="molecule type" value="Genomic_DNA"/>
</dbReference>
<dbReference type="InterPro" id="IPR019576">
    <property type="entry name" value="Pyridoxamine_oxidase_dimer_C"/>
</dbReference>
<feature type="binding site" evidence="7 9">
    <location>
        <position position="184"/>
    </location>
    <ligand>
        <name>FMN</name>
        <dbReference type="ChEBI" id="CHEBI:58210"/>
    </ligand>
</feature>
<dbReference type="PROSITE" id="PS01064">
    <property type="entry name" value="PYRIDOX_OXIDASE"/>
    <property type="match status" value="1"/>
</dbReference>
<dbReference type="GO" id="GO:0004733">
    <property type="term" value="F:pyridoxamine phosphate oxidase activity"/>
    <property type="evidence" value="ECO:0007669"/>
    <property type="project" value="UniProtKB-UniRule"/>
</dbReference>
<feature type="binding site" evidence="7 9">
    <location>
        <begin position="140"/>
        <end position="141"/>
    </location>
    <ligand>
        <name>FMN</name>
        <dbReference type="ChEBI" id="CHEBI:58210"/>
    </ligand>
</feature>
<feature type="binding site" evidence="7 8">
    <location>
        <position position="66"/>
    </location>
    <ligand>
        <name>substrate</name>
    </ligand>
</feature>
<keyword evidence="6 7" id="KW-0664">Pyridoxine biosynthesis</keyword>
<name>A0A212QNQ8_9PROT</name>
<dbReference type="Pfam" id="PF10590">
    <property type="entry name" value="PNP_phzG_C"/>
    <property type="match status" value="1"/>
</dbReference>
<comment type="cofactor">
    <cofactor evidence="7 9">
        <name>FMN</name>
        <dbReference type="ChEBI" id="CHEBI:58210"/>
    </cofactor>
    <text evidence="7 9">Binds 1 FMN per subunit.</text>
</comment>
<keyword evidence="13" id="KW-1185">Reference proteome</keyword>
<dbReference type="SUPFAM" id="SSF50475">
    <property type="entry name" value="FMN-binding split barrel"/>
    <property type="match status" value="1"/>
</dbReference>
<dbReference type="Pfam" id="PF01243">
    <property type="entry name" value="PNPOx_N"/>
    <property type="match status" value="1"/>
</dbReference>
<dbReference type="PANTHER" id="PTHR10851">
    <property type="entry name" value="PYRIDOXINE-5-PHOSPHATE OXIDASE"/>
    <property type="match status" value="1"/>
</dbReference>
<comment type="catalytic activity">
    <reaction evidence="7">
        <text>pyridoxine 5'-phosphate + O2 = pyridoxal 5'-phosphate + H2O2</text>
        <dbReference type="Rhea" id="RHEA:15149"/>
        <dbReference type="ChEBI" id="CHEBI:15379"/>
        <dbReference type="ChEBI" id="CHEBI:16240"/>
        <dbReference type="ChEBI" id="CHEBI:58589"/>
        <dbReference type="ChEBI" id="CHEBI:597326"/>
        <dbReference type="EC" id="1.4.3.5"/>
    </reaction>
</comment>
<organism evidence="12 13">
    <name type="scientific">Arboricoccus pini</name>
    <dbReference type="NCBI Taxonomy" id="1963835"/>
    <lineage>
        <taxon>Bacteria</taxon>
        <taxon>Pseudomonadati</taxon>
        <taxon>Pseudomonadota</taxon>
        <taxon>Alphaproteobacteria</taxon>
        <taxon>Geminicoccales</taxon>
        <taxon>Geminicoccaceae</taxon>
        <taxon>Arboricoccus</taxon>
    </lineage>
</organism>
<comment type="pathway">
    <text evidence="7">Cofactor metabolism; pyridoxal 5'-phosphate salvage; pyridoxal 5'-phosphate from pyridoxamine 5'-phosphate: step 1/1.</text>
</comment>
<evidence type="ECO:0000256" key="3">
    <source>
        <dbReference type="ARBA" id="ARBA00022630"/>
    </source>
</evidence>
<comment type="catalytic activity">
    <reaction evidence="7">
        <text>pyridoxamine 5'-phosphate + O2 + H2O = pyridoxal 5'-phosphate + H2O2 + NH4(+)</text>
        <dbReference type="Rhea" id="RHEA:15817"/>
        <dbReference type="ChEBI" id="CHEBI:15377"/>
        <dbReference type="ChEBI" id="CHEBI:15379"/>
        <dbReference type="ChEBI" id="CHEBI:16240"/>
        <dbReference type="ChEBI" id="CHEBI:28938"/>
        <dbReference type="ChEBI" id="CHEBI:58451"/>
        <dbReference type="ChEBI" id="CHEBI:597326"/>
        <dbReference type="EC" id="1.4.3.5"/>
    </reaction>
</comment>
<proteinExistence type="inferred from homology"/>
<comment type="pathway">
    <text evidence="7">Cofactor metabolism; pyridoxal 5'-phosphate salvage; pyridoxal 5'-phosphate from pyridoxine 5'-phosphate: step 1/1.</text>
</comment>
<feature type="binding site" evidence="7 9">
    <location>
        <begin position="76"/>
        <end position="77"/>
    </location>
    <ligand>
        <name>FMN</name>
        <dbReference type="ChEBI" id="CHEBI:58210"/>
    </ligand>
</feature>
<evidence type="ECO:0000259" key="10">
    <source>
        <dbReference type="Pfam" id="PF01243"/>
    </source>
</evidence>
<keyword evidence="3 7" id="KW-0285">Flavoprotein</keyword>
<sequence>MSNPSSMRINYDKSSLDETMVDPDPLVQFQNWFDEALAAGLMEPNAMALGTVDADGNPSTRMVLLKAFDHQGFVFYTNYESRKAIELDQSRRASLLFWWDKLQRQVRIEGWVARSEPEAADAYFASRPYASRIGALVSPQSRIIKTRGELEATEAAARERYPEEVPRPAHWGGYRVVPRSIEFWQGRSSRLHDRLRYKLDGETWRVERLAP</sequence>
<dbReference type="InterPro" id="IPR011576">
    <property type="entry name" value="Pyridox_Oxase_N"/>
</dbReference>
<feature type="binding site" evidence="7 9">
    <location>
        <position position="83"/>
    </location>
    <ligand>
        <name>FMN</name>
        <dbReference type="ChEBI" id="CHEBI:58210"/>
    </ligand>
</feature>
<dbReference type="FunFam" id="2.30.110.10:FF:000020">
    <property type="entry name" value="PNPO isoform 11"/>
    <property type="match status" value="1"/>
</dbReference>
<comment type="similarity">
    <text evidence="1 7">Belongs to the pyridoxamine 5'-phosphate oxidase family.</text>
</comment>
<evidence type="ECO:0000256" key="6">
    <source>
        <dbReference type="ARBA" id="ARBA00023096"/>
    </source>
</evidence>
<feature type="domain" description="Pyridoxamine 5'-phosphate oxidase N-terminal" evidence="10">
    <location>
        <begin position="33"/>
        <end position="154"/>
    </location>
</feature>
<gene>
    <name evidence="7" type="primary">pdxH</name>
    <name evidence="12" type="ORF">SAMN07250955_10274</name>
</gene>
<evidence type="ECO:0000256" key="2">
    <source>
        <dbReference type="ARBA" id="ARBA00011738"/>
    </source>
</evidence>
<dbReference type="HAMAP" id="MF_01629">
    <property type="entry name" value="PdxH"/>
    <property type="match status" value="1"/>
</dbReference>
<dbReference type="UniPathway" id="UPA01068">
    <property type="reaction ID" value="UER00304"/>
</dbReference>
<feature type="binding site" evidence="7 9">
    <location>
        <position position="105"/>
    </location>
    <ligand>
        <name>FMN</name>
        <dbReference type="ChEBI" id="CHEBI:58210"/>
    </ligand>
</feature>
<feature type="binding site" evidence="7 8">
    <location>
        <position position="127"/>
    </location>
    <ligand>
        <name>substrate</name>
    </ligand>
</feature>
<dbReference type="EC" id="1.4.3.5" evidence="7"/>
<keyword evidence="5 7" id="KW-0560">Oxidoreductase</keyword>
<feature type="binding site" evidence="8">
    <location>
        <begin position="8"/>
        <end position="11"/>
    </location>
    <ligand>
        <name>substrate</name>
    </ligand>
</feature>
<dbReference type="GO" id="GO:0008615">
    <property type="term" value="P:pyridoxine biosynthetic process"/>
    <property type="evidence" value="ECO:0007669"/>
    <property type="project" value="UniProtKB-UniRule"/>
</dbReference>
<dbReference type="GO" id="GO:0010181">
    <property type="term" value="F:FMN binding"/>
    <property type="evidence" value="ECO:0007669"/>
    <property type="project" value="UniProtKB-UniRule"/>
</dbReference>
<feature type="binding site" evidence="7 9">
    <location>
        <position position="82"/>
    </location>
    <ligand>
        <name>FMN</name>
        <dbReference type="ChEBI" id="CHEBI:58210"/>
    </ligand>
</feature>
<dbReference type="AlphaFoldDB" id="A0A212QNQ8"/>
<reference evidence="12 13" key="1">
    <citation type="submission" date="2017-06" db="EMBL/GenBank/DDBJ databases">
        <authorList>
            <person name="Kim H.J."/>
            <person name="Triplett B.A."/>
        </authorList>
    </citation>
    <scope>NUCLEOTIDE SEQUENCE [LARGE SCALE GENOMIC DNA]</scope>
    <source>
        <strain evidence="12 13">B29T1</strain>
    </source>
</reference>
<dbReference type="NCBIfam" id="NF004231">
    <property type="entry name" value="PRK05679.1"/>
    <property type="match status" value="1"/>
</dbReference>
<comment type="subunit">
    <text evidence="2 7">Homodimer.</text>
</comment>
<evidence type="ECO:0000256" key="7">
    <source>
        <dbReference type="HAMAP-Rule" id="MF_01629"/>
    </source>
</evidence>